<organism evidence="1 2">
    <name type="scientific">Deinococcus ficus</name>
    <dbReference type="NCBI Taxonomy" id="317577"/>
    <lineage>
        <taxon>Bacteria</taxon>
        <taxon>Thermotogati</taxon>
        <taxon>Deinococcota</taxon>
        <taxon>Deinococci</taxon>
        <taxon>Deinococcales</taxon>
        <taxon>Deinococcaceae</taxon>
        <taxon>Deinococcus</taxon>
    </lineage>
</organism>
<dbReference type="KEGG" id="dfc:DFI_18665"/>
<dbReference type="AlphaFoldDB" id="A0A221T2Y0"/>
<accession>A0A221T2Y0</accession>
<dbReference type="RefSeq" id="WP_027462670.1">
    <property type="nucleotide sequence ID" value="NZ_CP021084.1"/>
</dbReference>
<dbReference type="EMBL" id="CP021084">
    <property type="protein sequence ID" value="ASN83221.1"/>
    <property type="molecule type" value="Genomic_DNA"/>
</dbReference>
<keyword evidence="1" id="KW-0614">Plasmid</keyword>
<evidence type="ECO:0000313" key="2">
    <source>
        <dbReference type="Proteomes" id="UP000259030"/>
    </source>
</evidence>
<keyword evidence="2" id="KW-1185">Reference proteome</keyword>
<evidence type="ECO:0000313" key="1">
    <source>
        <dbReference type="EMBL" id="ASN83221.1"/>
    </source>
</evidence>
<name>A0A221T2Y0_9DEIO</name>
<proteinExistence type="predicted"/>
<gene>
    <name evidence="1" type="ORF">DFI_18665</name>
</gene>
<geneLocation type="plasmid" evidence="2">
    <name>pdfi3</name>
</geneLocation>
<reference evidence="1 2" key="1">
    <citation type="submission" date="2017-05" db="EMBL/GenBank/DDBJ databases">
        <title>The complete genome sequence of Deinococcus ficus isolated from the rhizosphere of the Ficus religiosa L. in Taiwan.</title>
        <authorList>
            <person name="Wu K.-M."/>
            <person name="Liao T.-L."/>
            <person name="Liu Y.-M."/>
            <person name="Young C.-C."/>
            <person name="Tsai S.-F."/>
        </authorList>
    </citation>
    <scope>NUCLEOTIDE SEQUENCE [LARGE SCALE GENOMIC DNA]</scope>
    <source>
        <strain evidence="1 2">CC-FR2-10</strain>
        <plasmid evidence="2">pdfi3</plasmid>
    </source>
</reference>
<protein>
    <submittedName>
        <fullName evidence="1">Uncharacterized protein</fullName>
    </submittedName>
</protein>
<dbReference type="Proteomes" id="UP000259030">
    <property type="component" value="Plasmid pDFI3"/>
</dbReference>
<sequence length="191" mass="21464">MQPFVHYLNLDTSRMSPFTTQDQQDLLSDINHPKVLAQLSRFPLHQLELRSNLGGDAGRHDVSTVNGQRRSTVWINTAPRVVTTLDITHKHAVTSREYYAIVLLHEIGHVLAHTMKDAPQRDVFLRQLQDKKGVTDYAVGRTVAQGETKYAPTLAEYVAETFTAAVHPRLTGLHKYDPDGVQAMQAIIASW</sequence>